<feature type="transmembrane region" description="Helical" evidence="1">
    <location>
        <begin position="49"/>
        <end position="75"/>
    </location>
</feature>
<evidence type="ECO:0000313" key="4">
    <source>
        <dbReference type="Proteomes" id="UP000799772"/>
    </source>
</evidence>
<feature type="transmembrane region" description="Helical" evidence="1">
    <location>
        <begin position="126"/>
        <end position="146"/>
    </location>
</feature>
<keyword evidence="1" id="KW-0812">Transmembrane</keyword>
<dbReference type="EMBL" id="ML978121">
    <property type="protein sequence ID" value="KAF2104457.1"/>
    <property type="molecule type" value="Genomic_DNA"/>
</dbReference>
<dbReference type="OrthoDB" id="2937326at2759"/>
<comment type="caution">
    <text evidence="3">The sequence shown here is derived from an EMBL/GenBank/DDBJ whole genome shotgun (WGS) entry which is preliminary data.</text>
</comment>
<protein>
    <recommendedName>
        <fullName evidence="2">DUF7704 domain-containing protein</fullName>
    </recommendedName>
</protein>
<keyword evidence="1" id="KW-0472">Membrane</keyword>
<keyword evidence="4" id="KW-1185">Reference proteome</keyword>
<organism evidence="3 4">
    <name type="scientific">Rhizodiscina lignyota</name>
    <dbReference type="NCBI Taxonomy" id="1504668"/>
    <lineage>
        <taxon>Eukaryota</taxon>
        <taxon>Fungi</taxon>
        <taxon>Dikarya</taxon>
        <taxon>Ascomycota</taxon>
        <taxon>Pezizomycotina</taxon>
        <taxon>Dothideomycetes</taxon>
        <taxon>Pleosporomycetidae</taxon>
        <taxon>Aulographales</taxon>
        <taxon>Rhizodiscinaceae</taxon>
        <taxon>Rhizodiscina</taxon>
    </lineage>
</organism>
<accession>A0A9P4MEG9</accession>
<feature type="transmembrane region" description="Helical" evidence="1">
    <location>
        <begin position="87"/>
        <end position="106"/>
    </location>
</feature>
<gene>
    <name evidence="3" type="ORF">NA57DRAFT_70661</name>
</gene>
<feature type="domain" description="DUF7704" evidence="2">
    <location>
        <begin position="4"/>
        <end position="144"/>
    </location>
</feature>
<dbReference type="Proteomes" id="UP000799772">
    <property type="component" value="Unassembled WGS sequence"/>
</dbReference>
<dbReference type="PANTHER" id="PTHR37019:SF2">
    <property type="entry name" value="EXPERA DOMAIN-CONTAINING PROTEIN"/>
    <property type="match status" value="1"/>
</dbReference>
<dbReference type="PANTHER" id="PTHR37019">
    <property type="entry name" value="CHROMOSOME 1, WHOLE GENOME SHOTGUN SEQUENCE"/>
    <property type="match status" value="1"/>
</dbReference>
<sequence length="157" mass="17450">MALSALPTWPLLLFGVIEPVLLTWAYILCLKDPQAYYMQQHPNQSLFQGFPAQALSLSLQMGNVLLLLAAMAVICCFTNHSDISKKYLIAVAFADFGHIYAAYVALGDDYFWDVGKWNDMTWGNVGVSVFLNANRWLTVLGVFGAIGNRGRRGVKEN</sequence>
<dbReference type="AlphaFoldDB" id="A0A9P4MEG9"/>
<proteinExistence type="predicted"/>
<reference evidence="3" key="1">
    <citation type="journal article" date="2020" name="Stud. Mycol.">
        <title>101 Dothideomycetes genomes: a test case for predicting lifestyles and emergence of pathogens.</title>
        <authorList>
            <person name="Haridas S."/>
            <person name="Albert R."/>
            <person name="Binder M."/>
            <person name="Bloem J."/>
            <person name="Labutti K."/>
            <person name="Salamov A."/>
            <person name="Andreopoulos B."/>
            <person name="Baker S."/>
            <person name="Barry K."/>
            <person name="Bills G."/>
            <person name="Bluhm B."/>
            <person name="Cannon C."/>
            <person name="Castanera R."/>
            <person name="Culley D."/>
            <person name="Daum C."/>
            <person name="Ezra D."/>
            <person name="Gonzalez J."/>
            <person name="Henrissat B."/>
            <person name="Kuo A."/>
            <person name="Liang C."/>
            <person name="Lipzen A."/>
            <person name="Lutzoni F."/>
            <person name="Magnuson J."/>
            <person name="Mondo S."/>
            <person name="Nolan M."/>
            <person name="Ohm R."/>
            <person name="Pangilinan J."/>
            <person name="Park H.-J."/>
            <person name="Ramirez L."/>
            <person name="Alfaro M."/>
            <person name="Sun H."/>
            <person name="Tritt A."/>
            <person name="Yoshinaga Y."/>
            <person name="Zwiers L.-H."/>
            <person name="Turgeon B."/>
            <person name="Goodwin S."/>
            <person name="Spatafora J."/>
            <person name="Crous P."/>
            <person name="Grigoriev I."/>
        </authorList>
    </citation>
    <scope>NUCLEOTIDE SEQUENCE</scope>
    <source>
        <strain evidence="3">CBS 133067</strain>
    </source>
</reference>
<dbReference type="Pfam" id="PF24803">
    <property type="entry name" value="DUF7704"/>
    <property type="match status" value="1"/>
</dbReference>
<evidence type="ECO:0000313" key="3">
    <source>
        <dbReference type="EMBL" id="KAF2104457.1"/>
    </source>
</evidence>
<dbReference type="InterPro" id="IPR056121">
    <property type="entry name" value="DUF7704"/>
</dbReference>
<name>A0A9P4MEG9_9PEZI</name>
<evidence type="ECO:0000256" key="1">
    <source>
        <dbReference type="SAM" id="Phobius"/>
    </source>
</evidence>
<evidence type="ECO:0000259" key="2">
    <source>
        <dbReference type="Pfam" id="PF24803"/>
    </source>
</evidence>
<keyword evidence="1" id="KW-1133">Transmembrane helix</keyword>